<accession>A0AAV4LM18</accession>
<dbReference type="GeneID" id="94192265"/>
<reference evidence="1 2" key="1">
    <citation type="submission" date="2021-06" db="EMBL/GenBank/DDBJ databases">
        <title>Genome sequence of Babesia caballi.</title>
        <authorList>
            <person name="Yamagishi J."/>
            <person name="Kidaka T."/>
            <person name="Ochi A."/>
        </authorList>
    </citation>
    <scope>NUCLEOTIDE SEQUENCE [LARGE SCALE GENOMIC DNA]</scope>
    <source>
        <strain evidence="1">USDA-D6B2</strain>
    </source>
</reference>
<organism evidence="1 2">
    <name type="scientific">Babesia caballi</name>
    <dbReference type="NCBI Taxonomy" id="5871"/>
    <lineage>
        <taxon>Eukaryota</taxon>
        <taxon>Sar</taxon>
        <taxon>Alveolata</taxon>
        <taxon>Apicomplexa</taxon>
        <taxon>Aconoidasida</taxon>
        <taxon>Piroplasmida</taxon>
        <taxon>Babesiidae</taxon>
        <taxon>Babesia</taxon>
    </lineage>
</organism>
<protein>
    <submittedName>
        <fullName evidence="1">Secreted antigen 1</fullName>
    </submittedName>
</protein>
<dbReference type="RefSeq" id="XP_067712853.1">
    <property type="nucleotide sequence ID" value="XM_067856752.1"/>
</dbReference>
<keyword evidence="2" id="KW-1185">Reference proteome</keyword>
<name>A0AAV4LM18_BABCB</name>
<evidence type="ECO:0000313" key="2">
    <source>
        <dbReference type="Proteomes" id="UP001497744"/>
    </source>
</evidence>
<dbReference type="AlphaFoldDB" id="A0AAV4LM18"/>
<proteinExistence type="predicted"/>
<evidence type="ECO:0000313" key="1">
    <source>
        <dbReference type="EMBL" id="GIX60782.1"/>
    </source>
</evidence>
<sequence>MGNSGSIPTNPSTILQCIEVIVRLGKNNDPVVKCLEGKLITHFDCCEGTSTFPNNGVLKVVENITKTGEKLNKLLENVVYDYKRYWNDVGLSTHDYKEDYAVALAVSLCRVFPALLFLHYMTGAKTGSYHYNGQWSEKDCAWSKYTSGQDMLSWLYDYSGKYSHLLPRGFWHHYLQDVKGSEIFKHIPITDTDPLGTLQQAQFGLFLICPEWYDENTAGALVFLEELSEIFNSNHGNKDEFLKQLQHLYPQSSNEIQRVLQKSHPHLSTLIGKHQDQDRCHMAAIGRTRSNDYHGRLRHGNMKTYMDWLSTNLPYLIRALEDMKADCGNWSDKNFIDAGSNGPFSYGFVFKKSSWSSEIGKIKEHIGIVVDALNELHGILNPLHFMVYAGPIGTGAAIAGTLGYLHFTTPGGLGKFF</sequence>
<gene>
    <name evidence="1" type="ORF">BcabD6B2_02170</name>
</gene>
<dbReference type="Proteomes" id="UP001497744">
    <property type="component" value="Unassembled WGS sequence"/>
</dbReference>
<dbReference type="EMBL" id="BPLF01000001">
    <property type="protein sequence ID" value="GIX60782.1"/>
    <property type="molecule type" value="Genomic_DNA"/>
</dbReference>
<comment type="caution">
    <text evidence="1">The sequence shown here is derived from an EMBL/GenBank/DDBJ whole genome shotgun (WGS) entry which is preliminary data.</text>
</comment>